<dbReference type="OrthoDB" id="9788332at2"/>
<dbReference type="Pfam" id="PF09912">
    <property type="entry name" value="DUF2141"/>
    <property type="match status" value="1"/>
</dbReference>
<dbReference type="Proteomes" id="UP000241507">
    <property type="component" value="Chromosome"/>
</dbReference>
<feature type="signal peptide" evidence="1">
    <location>
        <begin position="1"/>
        <end position="22"/>
    </location>
</feature>
<evidence type="ECO:0000256" key="1">
    <source>
        <dbReference type="SAM" id="SignalP"/>
    </source>
</evidence>
<dbReference type="RefSeq" id="WP_107012864.1">
    <property type="nucleotide sequence ID" value="NZ_CP028136.1"/>
</dbReference>
<proteinExistence type="predicted"/>
<dbReference type="InterPro" id="IPR018673">
    <property type="entry name" value="DUF2141"/>
</dbReference>
<organism evidence="2 3">
    <name type="scientific">Christiangramia fulva</name>
    <dbReference type="NCBI Taxonomy" id="2126553"/>
    <lineage>
        <taxon>Bacteria</taxon>
        <taxon>Pseudomonadati</taxon>
        <taxon>Bacteroidota</taxon>
        <taxon>Flavobacteriia</taxon>
        <taxon>Flavobacteriales</taxon>
        <taxon>Flavobacteriaceae</taxon>
        <taxon>Christiangramia</taxon>
    </lineage>
</organism>
<evidence type="ECO:0008006" key="4">
    <source>
        <dbReference type="Google" id="ProtNLM"/>
    </source>
</evidence>
<reference evidence="3" key="1">
    <citation type="submission" date="2018-03" db="EMBL/GenBank/DDBJ databases">
        <title>Gramella fulva sp. nov., isolated from a dry surface of tidal flat.</title>
        <authorList>
            <person name="Hwang S.H."/>
            <person name="Hwang W.M."/>
            <person name="Kang K."/>
            <person name="Ahn T.-Y."/>
        </authorList>
    </citation>
    <scope>NUCLEOTIDE SEQUENCE [LARGE SCALE GENOMIC DNA]</scope>
    <source>
        <strain evidence="3">SH35</strain>
    </source>
</reference>
<keyword evidence="1" id="KW-0732">Signal</keyword>
<keyword evidence="3" id="KW-1185">Reference proteome</keyword>
<dbReference type="KEGG" id="grs:C7S20_12955"/>
<gene>
    <name evidence="2" type="ORF">C7S20_12955</name>
</gene>
<sequence>MKTLILLLAMLMGSLLYSQNSAENTGNITVNVPNAQTDEGAVLFALYSEDNFLQGKPVYSAYSEITDGKATGIFENVPSGTYSIVFFHDENNNKKMDFDENGMPLENYATSGETASYGPPNWDESNFIYDGSDRLFEIRF</sequence>
<protein>
    <recommendedName>
        <fullName evidence="4">DUF2141 domain-containing protein</fullName>
    </recommendedName>
</protein>
<evidence type="ECO:0000313" key="2">
    <source>
        <dbReference type="EMBL" id="AVR46090.1"/>
    </source>
</evidence>
<dbReference type="EMBL" id="CP028136">
    <property type="protein sequence ID" value="AVR46090.1"/>
    <property type="molecule type" value="Genomic_DNA"/>
</dbReference>
<feature type="chain" id="PRO_5015303915" description="DUF2141 domain-containing protein" evidence="1">
    <location>
        <begin position="23"/>
        <end position="140"/>
    </location>
</feature>
<dbReference type="AlphaFoldDB" id="A0A2R3Z744"/>
<accession>A0A2R3Z744</accession>
<name>A0A2R3Z744_9FLAO</name>
<evidence type="ECO:0000313" key="3">
    <source>
        <dbReference type="Proteomes" id="UP000241507"/>
    </source>
</evidence>